<gene>
    <name evidence="1" type="ORF">MML48_8g00011548</name>
</gene>
<reference evidence="1" key="1">
    <citation type="submission" date="2022-04" db="EMBL/GenBank/DDBJ databases">
        <title>Chromosome-scale genome assembly of Holotrichia oblita Faldermann.</title>
        <authorList>
            <person name="Rongchong L."/>
        </authorList>
    </citation>
    <scope>NUCLEOTIDE SEQUENCE</scope>
    <source>
        <strain evidence="1">81SQS9</strain>
    </source>
</reference>
<dbReference type="Proteomes" id="UP001056778">
    <property type="component" value="Chromosome 8"/>
</dbReference>
<organism evidence="1 2">
    <name type="scientific">Holotrichia oblita</name>
    <name type="common">Chafer beetle</name>
    <dbReference type="NCBI Taxonomy" id="644536"/>
    <lineage>
        <taxon>Eukaryota</taxon>
        <taxon>Metazoa</taxon>
        <taxon>Ecdysozoa</taxon>
        <taxon>Arthropoda</taxon>
        <taxon>Hexapoda</taxon>
        <taxon>Insecta</taxon>
        <taxon>Pterygota</taxon>
        <taxon>Neoptera</taxon>
        <taxon>Endopterygota</taxon>
        <taxon>Coleoptera</taxon>
        <taxon>Polyphaga</taxon>
        <taxon>Scarabaeiformia</taxon>
        <taxon>Scarabaeidae</taxon>
        <taxon>Melolonthinae</taxon>
        <taxon>Holotrichia</taxon>
    </lineage>
</organism>
<protein>
    <submittedName>
        <fullName evidence="1">Serine protease inhibitor</fullName>
    </submittedName>
</protein>
<dbReference type="EMBL" id="CM043022">
    <property type="protein sequence ID" value="KAI4456446.1"/>
    <property type="molecule type" value="Genomic_DNA"/>
</dbReference>
<comment type="caution">
    <text evidence="1">The sequence shown here is derived from an EMBL/GenBank/DDBJ whole genome shotgun (WGS) entry which is preliminary data.</text>
</comment>
<name>A0ACB9SMP1_HOLOL</name>
<keyword evidence="1" id="KW-0722">Serine protease inhibitor</keyword>
<keyword evidence="1" id="KW-0646">Protease inhibitor</keyword>
<evidence type="ECO:0000313" key="2">
    <source>
        <dbReference type="Proteomes" id="UP001056778"/>
    </source>
</evidence>
<evidence type="ECO:0000313" key="1">
    <source>
        <dbReference type="EMBL" id="KAI4456446.1"/>
    </source>
</evidence>
<keyword evidence="2" id="KW-1185">Reference proteome</keyword>
<sequence>MPGIYEFFEFDWSQMAVKWAQSQQQVKAVRFQKKFTKRRLRKMGERDEKRLSKGGQTVLSAVVELQIMLRKRTYEIDLIGKAVEEIKSGQGSYRTVSLKFGIPRSTIEFKIKHMGHRVSFGPPIVLAQKGFLRKRVDILSSVQNNPRKKTFKKNRPEDGWLKEDTLKSLREQVLKKFYNMKTNVKAVVDRKRTGNKKIVLNKWQEKFVNLWENKKGDNPELQKVPEISRGELWSGRVCCRLPQGESCKRACVTATNIGDLYGICRRSDEMTFYNCLDRQEQGDLCCNQSENKKCREVCLSIFRSYPASPTKDQRDEVTQHCEHTTVHQCAKEFMKVTPVTNMHNYLRCCDSTNRNRCRDTCKSVLSTKRLTTIEDIMNELDKEECGPPLFQDPLWQCFLKEHNVSPAVEVSTIDKVGMDSAKWHCCQRASSNQCKNLCSKTFTKDWADLWQDFHNKCLSQLSEERLRSCIDEVDEPCELGCDGLSFCTNFNNRPTELFRACTPQADEAARNDVTMWQTQHQLSLPGLTLPLKNISKCSPDTWKAVACILQIKPCSRYSHSNQICRDICLEILTDCADWTKIPPEFSPEGMCSRLSPDELGASCITLQNYLFPSDASYQNGQVSSPCKNDPCGSSQICSINKNYSPGKSLPYTCTPGCKLGEVSEYMVPIGTYIRIPLSNNPKRCLQICKCTIHGIQECQPVPCMTLSPCWMGNSYEKAHGTNFAIECNTCSCYVSEVICSKKQCETTSISGKNTAYTTLPCNCPPHYVPVCGRNGNIYPSACLAKCAELSDGDIEYEACPDPCRSNPCSIGHKCVPDPKVCLTLMDKPCQQYQCVNGNSKCELIPKEPVCDINNQQFDNACFLAHSNKKLAYRGPCLKNCENNWEVCGINGRTYASECAAWSDYTSVDYRGPCIAVGLITDKKKNQCPGIKCKPLPDPNCLGFTPPGACCPICGGTLRLLYSRKQIDRALYVLHNKDTYSLTLKAMLQALARTIQVSQCALRGYLTVEMDIFVIVETTEKKPSQLQLEACIREAEKIASLVNTQSPRVVSELSLSSLVLATPVHTQNNYASNSMVVHSWMSFIVVVISFLVFR</sequence>
<accession>A0ACB9SMP1</accession>
<proteinExistence type="predicted"/>